<comment type="catalytic activity">
    <reaction evidence="7">
        <text>arsenic triglutathione + 2 [thioredoxin]-dithiol + 2 S-adenosyl-L-methionine + H2O = dimethylarsinous acid + 2 [thioredoxin]-disulfide + 3 glutathione + 2 S-adenosyl-L-homocysteine + 2 H(+)</text>
        <dbReference type="Rhea" id="RHEA:69464"/>
        <dbReference type="Rhea" id="RHEA-COMP:10698"/>
        <dbReference type="Rhea" id="RHEA-COMP:10700"/>
        <dbReference type="ChEBI" id="CHEBI:15377"/>
        <dbReference type="ChEBI" id="CHEBI:15378"/>
        <dbReference type="ChEBI" id="CHEBI:23808"/>
        <dbReference type="ChEBI" id="CHEBI:29950"/>
        <dbReference type="ChEBI" id="CHEBI:50058"/>
        <dbReference type="ChEBI" id="CHEBI:57856"/>
        <dbReference type="ChEBI" id="CHEBI:57925"/>
        <dbReference type="ChEBI" id="CHEBI:59789"/>
        <dbReference type="ChEBI" id="CHEBI:183640"/>
        <dbReference type="EC" id="2.1.1.137"/>
    </reaction>
</comment>
<comment type="caution">
    <text evidence="10">The sequence shown here is derived from an EMBL/GenBank/DDBJ whole genome shotgun (WGS) entry which is preliminary data.</text>
</comment>
<protein>
    <recommendedName>
        <fullName evidence="5">Arsenite methyltransferase</fullName>
        <ecNumber evidence="4">2.1.1.137</ecNumber>
    </recommendedName>
</protein>
<comment type="catalytic activity">
    <reaction evidence="8">
        <text>arsenic triglutathione + 3 [thioredoxin]-dithiol + 3 S-adenosyl-L-methionine = trimethylarsine + 3 [thioredoxin]-disulfide + 3 glutathione + 3 S-adenosyl-L-homocysteine + 3 H(+)</text>
        <dbReference type="Rhea" id="RHEA:69432"/>
        <dbReference type="Rhea" id="RHEA-COMP:10698"/>
        <dbReference type="Rhea" id="RHEA-COMP:10700"/>
        <dbReference type="ChEBI" id="CHEBI:15378"/>
        <dbReference type="ChEBI" id="CHEBI:27130"/>
        <dbReference type="ChEBI" id="CHEBI:29950"/>
        <dbReference type="ChEBI" id="CHEBI:50058"/>
        <dbReference type="ChEBI" id="CHEBI:57856"/>
        <dbReference type="ChEBI" id="CHEBI:57925"/>
        <dbReference type="ChEBI" id="CHEBI:59789"/>
        <dbReference type="ChEBI" id="CHEBI:183640"/>
        <dbReference type="EC" id="2.1.1.137"/>
    </reaction>
</comment>
<dbReference type="EMBL" id="PPTS01000004">
    <property type="protein sequence ID" value="RDB65129.1"/>
    <property type="molecule type" value="Genomic_DNA"/>
</dbReference>
<dbReference type="EC" id="2.1.1.137" evidence="4"/>
<gene>
    <name evidence="10" type="ORF">C1877_07210</name>
</gene>
<evidence type="ECO:0000256" key="2">
    <source>
        <dbReference type="ARBA" id="ARBA00022691"/>
    </source>
</evidence>
<proteinExistence type="inferred from homology"/>
<keyword evidence="1" id="KW-0808">Transferase</keyword>
<dbReference type="OrthoDB" id="9805171at2"/>
<evidence type="ECO:0000256" key="6">
    <source>
        <dbReference type="ARBA" id="ARBA00047941"/>
    </source>
</evidence>
<dbReference type="Pfam" id="PF13847">
    <property type="entry name" value="Methyltransf_31"/>
    <property type="match status" value="1"/>
</dbReference>
<evidence type="ECO:0000256" key="3">
    <source>
        <dbReference type="ARBA" id="ARBA00034487"/>
    </source>
</evidence>
<evidence type="ECO:0000313" key="10">
    <source>
        <dbReference type="EMBL" id="RDB65129.1"/>
    </source>
</evidence>
<dbReference type="Gene3D" id="3.40.5.100">
    <property type="match status" value="1"/>
</dbReference>
<evidence type="ECO:0000256" key="1">
    <source>
        <dbReference type="ARBA" id="ARBA00022679"/>
    </source>
</evidence>
<dbReference type="AlphaFoldDB" id="A0A369M2L4"/>
<evidence type="ECO:0000313" key="11">
    <source>
        <dbReference type="Proteomes" id="UP000254000"/>
    </source>
</evidence>
<evidence type="ECO:0000256" key="4">
    <source>
        <dbReference type="ARBA" id="ARBA00034521"/>
    </source>
</evidence>
<keyword evidence="11" id="KW-1185">Reference proteome</keyword>
<feature type="domain" description="Methyltransferase" evidence="9">
    <location>
        <begin position="74"/>
        <end position="208"/>
    </location>
</feature>
<dbReference type="CDD" id="cd02440">
    <property type="entry name" value="AdoMet_MTases"/>
    <property type="match status" value="1"/>
</dbReference>
<dbReference type="PANTHER" id="PTHR43675">
    <property type="entry name" value="ARSENITE METHYLTRANSFERASE"/>
    <property type="match status" value="1"/>
</dbReference>
<dbReference type="InterPro" id="IPR026669">
    <property type="entry name" value="Arsenite_MeTrfase-like"/>
</dbReference>
<keyword evidence="10" id="KW-0489">Methyltransferase</keyword>
<dbReference type="PANTHER" id="PTHR43675:SF8">
    <property type="entry name" value="ARSENITE METHYLTRANSFERASE"/>
    <property type="match status" value="1"/>
</dbReference>
<dbReference type="InterPro" id="IPR025714">
    <property type="entry name" value="Methyltranfer_dom"/>
</dbReference>
<comment type="catalytic activity">
    <reaction evidence="6">
        <text>arsenic triglutathione + [thioredoxin]-dithiol + S-adenosyl-L-methionine + 2 H2O = methylarsonous acid + [thioredoxin]-disulfide + 3 glutathione + S-adenosyl-L-homocysteine + H(+)</text>
        <dbReference type="Rhea" id="RHEA:69460"/>
        <dbReference type="Rhea" id="RHEA-COMP:10698"/>
        <dbReference type="Rhea" id="RHEA-COMP:10700"/>
        <dbReference type="ChEBI" id="CHEBI:15377"/>
        <dbReference type="ChEBI" id="CHEBI:15378"/>
        <dbReference type="ChEBI" id="CHEBI:17826"/>
        <dbReference type="ChEBI" id="CHEBI:29950"/>
        <dbReference type="ChEBI" id="CHEBI:50058"/>
        <dbReference type="ChEBI" id="CHEBI:57856"/>
        <dbReference type="ChEBI" id="CHEBI:57925"/>
        <dbReference type="ChEBI" id="CHEBI:59789"/>
        <dbReference type="ChEBI" id="CHEBI:183640"/>
        <dbReference type="EC" id="2.1.1.137"/>
    </reaction>
</comment>
<sequence length="365" mass="40086">MDYHAYYRKAEAGGYQEYYDAIAKAQGIDPQATARTRNAEDAVPGEAKDKLFNVAAEIKNTFHEFGAPLPPLLEGCTVVDLCCGSGRDTYLAAQLVGPAGKVVGVEPNAERLAIAQKYLDKEMKQFGYGQPNVELVRGVPEDLSFLADGTADVVISNCTFNLSPDKAAYVAEVKRVLKPQGEWYFTDVFTDRRIPQETSDKIENVALRLGGALFVEDFRRIAQGLGFHDPRYVVTRKTPLTDAEASLFPGIAFATVTCRLLNSELTSDHCEDYGEEVVYDGTLPDYPDFFLFDKDIKFPAGKPCHVCDNVSVLGLGGCRYAKVITVKGDRSAHFGDIHGDHIIKTAADWEGIVDEDDQPVMVSCC</sequence>
<dbReference type="SUPFAM" id="SSF53335">
    <property type="entry name" value="S-adenosyl-L-methionine-dependent methyltransferases"/>
    <property type="match status" value="1"/>
</dbReference>
<dbReference type="InterPro" id="IPR029063">
    <property type="entry name" value="SAM-dependent_MTases_sf"/>
</dbReference>
<comment type="similarity">
    <text evidence="3">Belongs to the methyltransferase superfamily. Arsenite methyltransferase family.</text>
</comment>
<reference evidence="10 11" key="1">
    <citation type="journal article" date="2018" name="Elife">
        <title>Discovery and characterization of a prevalent human gut bacterial enzyme sufficient for the inactivation of a family of plant toxins.</title>
        <authorList>
            <person name="Koppel N."/>
            <person name="Bisanz J.E."/>
            <person name="Pandelia M.E."/>
            <person name="Turnbaugh P.J."/>
            <person name="Balskus E.P."/>
        </authorList>
    </citation>
    <scope>NUCLEOTIDE SEQUENCE [LARGE SCALE GENOMIC DNA]</scope>
    <source>
        <strain evidence="10 11">3C</strain>
    </source>
</reference>
<evidence type="ECO:0000256" key="8">
    <source>
        <dbReference type="ARBA" id="ARBA00048428"/>
    </source>
</evidence>
<dbReference type="RefSeq" id="WP_114568822.1">
    <property type="nucleotide sequence ID" value="NZ_CABMMS010000004.1"/>
</dbReference>
<name>A0A369M2L4_9ACTN</name>
<dbReference type="GeneID" id="78359484"/>
<accession>A0A369M2L4</accession>
<evidence type="ECO:0000259" key="9">
    <source>
        <dbReference type="Pfam" id="PF13847"/>
    </source>
</evidence>
<dbReference type="Proteomes" id="UP000254000">
    <property type="component" value="Unassembled WGS sequence"/>
</dbReference>
<dbReference type="GO" id="GO:0030791">
    <property type="term" value="F:arsenite methyltransferase activity"/>
    <property type="evidence" value="ECO:0007669"/>
    <property type="project" value="UniProtKB-EC"/>
</dbReference>
<dbReference type="GO" id="GO:0032259">
    <property type="term" value="P:methylation"/>
    <property type="evidence" value="ECO:0007669"/>
    <property type="project" value="UniProtKB-KW"/>
</dbReference>
<evidence type="ECO:0000256" key="5">
    <source>
        <dbReference type="ARBA" id="ARBA00034545"/>
    </source>
</evidence>
<keyword evidence="2" id="KW-0949">S-adenosyl-L-methionine</keyword>
<dbReference type="Gene3D" id="3.40.50.150">
    <property type="entry name" value="Vaccinia Virus protein VP39"/>
    <property type="match status" value="1"/>
</dbReference>
<organism evidence="10 11">
    <name type="scientific">Gordonibacter pamelaeae</name>
    <dbReference type="NCBI Taxonomy" id="471189"/>
    <lineage>
        <taxon>Bacteria</taxon>
        <taxon>Bacillati</taxon>
        <taxon>Actinomycetota</taxon>
        <taxon>Coriobacteriia</taxon>
        <taxon>Eggerthellales</taxon>
        <taxon>Eggerthellaceae</taxon>
        <taxon>Gordonibacter</taxon>
    </lineage>
</organism>
<evidence type="ECO:0000256" key="7">
    <source>
        <dbReference type="ARBA" id="ARBA00047943"/>
    </source>
</evidence>